<evidence type="ECO:0000259" key="2">
    <source>
        <dbReference type="SMART" id="SM00338"/>
    </source>
</evidence>
<dbReference type="SUPFAM" id="SSF57959">
    <property type="entry name" value="Leucine zipper domain"/>
    <property type="match status" value="1"/>
</dbReference>
<name>E4YBC5_OIKDI</name>
<sequence length="245" mass="28345">MEIFADFAQYPPPMTDTRNPLVGAAVPTLNAYHCPPPPVASEPEMIQYDYTKPRDYPKHQYLFPYSQYPSKLSSPTIKGTVQAKAEPISTTGPPSPGCKSEIKPKVEQILRNDHVDLEALIEASKKTSRRGRKRKSSEEEELQTLECEAETDAYRKKRIRNNIAVRKSRERAKLRLEGTQKKLIELHTETQTQKELIIHMQQQCMEWETKASRAERRLEETLKFNVRMRQFINNLPTEMQPCFAV</sequence>
<dbReference type="Gene3D" id="1.20.5.170">
    <property type="match status" value="1"/>
</dbReference>
<gene>
    <name evidence="3" type="ORF">GSOID_T00020720001</name>
</gene>
<dbReference type="SMART" id="SM00338">
    <property type="entry name" value="BRLZ"/>
    <property type="match status" value="1"/>
</dbReference>
<accession>E4YBC5</accession>
<dbReference type="CDD" id="cd14716">
    <property type="entry name" value="bZIP_CEBP-like_1"/>
    <property type="match status" value="1"/>
</dbReference>
<proteinExistence type="predicted"/>
<keyword evidence="1" id="KW-0175">Coiled coil</keyword>
<dbReference type="GO" id="GO:0003700">
    <property type="term" value="F:DNA-binding transcription factor activity"/>
    <property type="evidence" value="ECO:0007669"/>
    <property type="project" value="InterPro"/>
</dbReference>
<evidence type="ECO:0000256" key="1">
    <source>
        <dbReference type="SAM" id="Coils"/>
    </source>
</evidence>
<feature type="coiled-coil region" evidence="1">
    <location>
        <begin position="169"/>
        <end position="217"/>
    </location>
</feature>
<organism evidence="3">
    <name type="scientific">Oikopleura dioica</name>
    <name type="common">Tunicate</name>
    <dbReference type="NCBI Taxonomy" id="34765"/>
    <lineage>
        <taxon>Eukaryota</taxon>
        <taxon>Metazoa</taxon>
        <taxon>Chordata</taxon>
        <taxon>Tunicata</taxon>
        <taxon>Appendicularia</taxon>
        <taxon>Copelata</taxon>
        <taxon>Oikopleuridae</taxon>
        <taxon>Oikopleura</taxon>
    </lineage>
</organism>
<dbReference type="EMBL" id="FN654375">
    <property type="protein sequence ID" value="CBY32862.1"/>
    <property type="molecule type" value="Genomic_DNA"/>
</dbReference>
<reference evidence="3" key="1">
    <citation type="journal article" date="2010" name="Science">
        <title>Plasticity of animal genome architecture unmasked by rapid evolution of a pelagic tunicate.</title>
        <authorList>
            <person name="Denoeud F."/>
            <person name="Henriet S."/>
            <person name="Mungpakdee S."/>
            <person name="Aury J.M."/>
            <person name="Da Silva C."/>
            <person name="Brinkmann H."/>
            <person name="Mikhaleva J."/>
            <person name="Olsen L.C."/>
            <person name="Jubin C."/>
            <person name="Canestro C."/>
            <person name="Bouquet J.M."/>
            <person name="Danks G."/>
            <person name="Poulain J."/>
            <person name="Campsteijn C."/>
            <person name="Adamski M."/>
            <person name="Cross I."/>
            <person name="Yadetie F."/>
            <person name="Muffato M."/>
            <person name="Louis A."/>
            <person name="Butcher S."/>
            <person name="Tsagkogeorga G."/>
            <person name="Konrad A."/>
            <person name="Singh S."/>
            <person name="Jensen M.F."/>
            <person name="Cong E.H."/>
            <person name="Eikeseth-Otteraa H."/>
            <person name="Noel B."/>
            <person name="Anthouard V."/>
            <person name="Porcel B.M."/>
            <person name="Kachouri-Lafond R."/>
            <person name="Nishino A."/>
            <person name="Ugolini M."/>
            <person name="Chourrout P."/>
            <person name="Nishida H."/>
            <person name="Aasland R."/>
            <person name="Huzurbazar S."/>
            <person name="Westhof E."/>
            <person name="Delsuc F."/>
            <person name="Lehrach H."/>
            <person name="Reinhardt R."/>
            <person name="Weissenbach J."/>
            <person name="Roy S.W."/>
            <person name="Artiguenave F."/>
            <person name="Postlethwait J.H."/>
            <person name="Manak J.R."/>
            <person name="Thompson E.M."/>
            <person name="Jaillon O."/>
            <person name="Du Pasquier L."/>
            <person name="Boudinot P."/>
            <person name="Liberles D.A."/>
            <person name="Volff J.N."/>
            <person name="Philippe H."/>
            <person name="Lenhard B."/>
            <person name="Roest Crollius H."/>
            <person name="Wincker P."/>
            <person name="Chourrout D."/>
        </authorList>
    </citation>
    <scope>NUCLEOTIDE SEQUENCE [LARGE SCALE GENOMIC DNA]</scope>
</reference>
<dbReference type="InterPro" id="IPR004827">
    <property type="entry name" value="bZIP"/>
</dbReference>
<dbReference type="Pfam" id="PF07716">
    <property type="entry name" value="bZIP_2"/>
    <property type="match status" value="1"/>
</dbReference>
<protein>
    <recommendedName>
        <fullName evidence="2">BZIP domain-containing protein</fullName>
    </recommendedName>
</protein>
<feature type="domain" description="BZIP" evidence="2">
    <location>
        <begin position="149"/>
        <end position="213"/>
    </location>
</feature>
<dbReference type="InterPro" id="IPR046347">
    <property type="entry name" value="bZIP_sf"/>
</dbReference>
<dbReference type="AlphaFoldDB" id="E4YBC5"/>
<evidence type="ECO:0000313" key="3">
    <source>
        <dbReference type="EMBL" id="CBY32862.1"/>
    </source>
</evidence>
<dbReference type="Proteomes" id="UP000011014">
    <property type="component" value="Unassembled WGS sequence"/>
</dbReference>